<evidence type="ECO:0000256" key="1">
    <source>
        <dbReference type="SAM" id="MobiDB-lite"/>
    </source>
</evidence>
<dbReference type="Proteomes" id="UP000318416">
    <property type="component" value="Unassembled WGS sequence"/>
</dbReference>
<accession>A0A561EMU7</accession>
<evidence type="ECO:0000313" key="2">
    <source>
        <dbReference type="EMBL" id="TWE16946.1"/>
    </source>
</evidence>
<name>A0A561EMU7_9ACTN</name>
<protein>
    <submittedName>
        <fullName evidence="2">Uncharacterized protein</fullName>
    </submittedName>
</protein>
<gene>
    <name evidence="2" type="ORF">FB465_1941</name>
</gene>
<keyword evidence="3" id="KW-1185">Reference proteome</keyword>
<dbReference type="EMBL" id="VIVR01000001">
    <property type="protein sequence ID" value="TWE16946.1"/>
    <property type="molecule type" value="Genomic_DNA"/>
</dbReference>
<proteinExistence type="predicted"/>
<feature type="region of interest" description="Disordered" evidence="1">
    <location>
        <begin position="1"/>
        <end position="81"/>
    </location>
</feature>
<comment type="caution">
    <text evidence="2">The sequence shown here is derived from an EMBL/GenBank/DDBJ whole genome shotgun (WGS) entry which is preliminary data.</text>
</comment>
<sequence length="123" mass="12863">MTNSTPSWALDLIRPTPTPAANPRLVRRRLGTKTPASPAAATPLARHMQAAQQALAGAISRERGAAEPGPASQGCPCAFPHPDTREARNDLAAAISEAQCLGKSGLHRQLLLLARADGCPSLR</sequence>
<reference evidence="2 3" key="1">
    <citation type="submission" date="2019-06" db="EMBL/GenBank/DDBJ databases">
        <title>Sequencing the genomes of 1000 actinobacteria strains.</title>
        <authorList>
            <person name="Klenk H.-P."/>
        </authorList>
    </citation>
    <scope>NUCLEOTIDE SEQUENCE [LARGE SCALE GENOMIC DNA]</scope>
    <source>
        <strain evidence="2 3">DSM 41649</strain>
    </source>
</reference>
<dbReference type="AlphaFoldDB" id="A0A561EMU7"/>
<evidence type="ECO:0000313" key="3">
    <source>
        <dbReference type="Proteomes" id="UP000318416"/>
    </source>
</evidence>
<dbReference type="RefSeq" id="WP_145789420.1">
    <property type="nucleotide sequence ID" value="NZ_BAAABR010000054.1"/>
</dbReference>
<feature type="compositionally biased region" description="Low complexity" evidence="1">
    <location>
        <begin position="32"/>
        <end position="45"/>
    </location>
</feature>
<organism evidence="2 3">
    <name type="scientific">Kitasatospora atroaurantiaca</name>
    <dbReference type="NCBI Taxonomy" id="285545"/>
    <lineage>
        <taxon>Bacteria</taxon>
        <taxon>Bacillati</taxon>
        <taxon>Actinomycetota</taxon>
        <taxon>Actinomycetes</taxon>
        <taxon>Kitasatosporales</taxon>
        <taxon>Streptomycetaceae</taxon>
        <taxon>Kitasatospora</taxon>
    </lineage>
</organism>